<dbReference type="Gene3D" id="3.40.50.1820">
    <property type="entry name" value="alpha/beta hydrolase"/>
    <property type="match status" value="1"/>
</dbReference>
<dbReference type="PANTHER" id="PTHR43798:SF33">
    <property type="entry name" value="HYDROLASE, PUTATIVE (AFU_ORTHOLOGUE AFUA_2G14860)-RELATED"/>
    <property type="match status" value="1"/>
</dbReference>
<reference evidence="2" key="1">
    <citation type="submission" date="2020-02" db="EMBL/GenBank/DDBJ databases">
        <title>Delineation of the pyrene-degrading pathway in Roseobacter clade bacteria by genomic analysis.</title>
        <authorList>
            <person name="Zhou H."/>
            <person name="Wang H."/>
        </authorList>
    </citation>
    <scope>NUCLEOTIDE SEQUENCE</scope>
    <source>
        <strain evidence="2">PrR005</strain>
    </source>
</reference>
<dbReference type="PANTHER" id="PTHR43798">
    <property type="entry name" value="MONOACYLGLYCEROL LIPASE"/>
    <property type="match status" value="1"/>
</dbReference>
<accession>A0A6B2NYE4</accession>
<dbReference type="GO" id="GO:0016020">
    <property type="term" value="C:membrane"/>
    <property type="evidence" value="ECO:0007669"/>
    <property type="project" value="TreeGrafter"/>
</dbReference>
<name>A0A6B2NYE4_9RHOB</name>
<comment type="caution">
    <text evidence="2">The sequence shown here is derived from an EMBL/GenBank/DDBJ whole genome shotgun (WGS) entry which is preliminary data.</text>
</comment>
<dbReference type="InterPro" id="IPR050266">
    <property type="entry name" value="AB_hydrolase_sf"/>
</dbReference>
<evidence type="ECO:0000259" key="1">
    <source>
        <dbReference type="Pfam" id="PF00561"/>
    </source>
</evidence>
<evidence type="ECO:0000313" key="2">
    <source>
        <dbReference type="EMBL" id="NDW47763.1"/>
    </source>
</evidence>
<sequence>MSTLLLLVCLILAAIAVGLVLGWIQTRRLARMGAALVPQTGQIEQVDGGAIHYVEAGDPSKQTLVMIHGLSGQLQHFTYTLVDRLAQDHHVIALDRPGCGYSTRESAALAALPEQARMIGAFLDAKGVEYPVLIGHSLGGAVALAMALDRPRKLAGLALLCPLTHHMGSTPPVFRPLELRTEWLRRLIGHTIAVPMAKWTADKTLEQVFAPEACPEDFLDRAGGALGLKPQAFITASEDVVAADAAIVAQAKRYAKLDVPGAILFGAEDPILLPTQHGVPMKKFGLRCEVLPGRGHMLPITAPDECEEFIRGVSISTRVPATLRG</sequence>
<dbReference type="AlphaFoldDB" id="A0A6B2NYE4"/>
<dbReference type="FunFam" id="3.40.50.1820:FF:000666">
    <property type="entry name" value="Alpha/beta hydrolase"/>
    <property type="match status" value="1"/>
</dbReference>
<organism evidence="2">
    <name type="scientific">Ruegeria sp. PrR005</name>
    <dbReference type="NCBI Taxonomy" id="2706882"/>
    <lineage>
        <taxon>Bacteria</taxon>
        <taxon>Pseudomonadati</taxon>
        <taxon>Pseudomonadota</taxon>
        <taxon>Alphaproteobacteria</taxon>
        <taxon>Rhodobacterales</taxon>
        <taxon>Roseobacteraceae</taxon>
        <taxon>Ruegeria</taxon>
    </lineage>
</organism>
<gene>
    <name evidence="2" type="ORF">G0P99_22700</name>
</gene>
<dbReference type="GO" id="GO:0016787">
    <property type="term" value="F:hydrolase activity"/>
    <property type="evidence" value="ECO:0007669"/>
    <property type="project" value="UniProtKB-KW"/>
</dbReference>
<dbReference type="SUPFAM" id="SSF53474">
    <property type="entry name" value="alpha/beta-Hydrolases"/>
    <property type="match status" value="1"/>
</dbReference>
<keyword evidence="2" id="KW-0378">Hydrolase</keyword>
<dbReference type="InterPro" id="IPR029058">
    <property type="entry name" value="AB_hydrolase_fold"/>
</dbReference>
<feature type="domain" description="AB hydrolase-1" evidence="1">
    <location>
        <begin position="63"/>
        <end position="303"/>
    </location>
</feature>
<dbReference type="Pfam" id="PF00561">
    <property type="entry name" value="Abhydrolase_1"/>
    <property type="match status" value="1"/>
</dbReference>
<protein>
    <submittedName>
        <fullName evidence="2">Alpha/beta fold hydrolase</fullName>
    </submittedName>
</protein>
<dbReference type="EMBL" id="JAAGOX010000056">
    <property type="protein sequence ID" value="NDW47763.1"/>
    <property type="molecule type" value="Genomic_DNA"/>
</dbReference>
<dbReference type="PRINTS" id="PR00111">
    <property type="entry name" value="ABHYDROLASE"/>
</dbReference>
<dbReference type="RefSeq" id="WP_164132776.1">
    <property type="nucleotide sequence ID" value="NZ_JAAGOX010000056.1"/>
</dbReference>
<dbReference type="InterPro" id="IPR000073">
    <property type="entry name" value="AB_hydrolase_1"/>
</dbReference>
<proteinExistence type="predicted"/>